<sequence length="70" mass="8352">MYRNHRAARRFFKKALRSFHVSKTRVIIVDKNPAYPIAMGKLGKEKKMPLGMQIRQIKYLNNIVEQDHRL</sequence>
<dbReference type="InterPro" id="IPR032874">
    <property type="entry name" value="DDE_dom"/>
</dbReference>
<dbReference type="EMBL" id="MAOI01000087">
    <property type="protein sequence ID" value="OJD76514.1"/>
    <property type="molecule type" value="Genomic_DNA"/>
</dbReference>
<dbReference type="AlphaFoldDB" id="A0A1J9UIE3"/>
<name>A0A1J9UIE3_9BACI</name>
<proteinExistence type="predicted"/>
<evidence type="ECO:0000313" key="3">
    <source>
        <dbReference type="Proteomes" id="UP000182788"/>
    </source>
</evidence>
<protein>
    <recommendedName>
        <fullName evidence="1">DDE domain-containing protein</fullName>
    </recommendedName>
</protein>
<gene>
    <name evidence="2" type="ORF">BAU28_15975</name>
</gene>
<feature type="domain" description="DDE" evidence="1">
    <location>
        <begin position="2"/>
        <end position="69"/>
    </location>
</feature>
<evidence type="ECO:0000259" key="1">
    <source>
        <dbReference type="Pfam" id="PF13610"/>
    </source>
</evidence>
<evidence type="ECO:0000313" key="2">
    <source>
        <dbReference type="EMBL" id="OJD76514.1"/>
    </source>
</evidence>
<accession>A0A1J9UIE3</accession>
<dbReference type="Pfam" id="PF13610">
    <property type="entry name" value="DDE_Tnp_IS240"/>
    <property type="match status" value="1"/>
</dbReference>
<comment type="caution">
    <text evidence="2">The sequence shown here is derived from an EMBL/GenBank/DDBJ whole genome shotgun (WGS) entry which is preliminary data.</text>
</comment>
<dbReference type="PANTHER" id="PTHR35528">
    <property type="entry name" value="BLL1675 PROTEIN"/>
    <property type="match status" value="1"/>
</dbReference>
<dbReference type="PANTHER" id="PTHR35528:SF3">
    <property type="entry name" value="BLL1675 PROTEIN"/>
    <property type="match status" value="1"/>
</dbReference>
<organism evidence="2 3">
    <name type="scientific">Bacillus paramycoides</name>
    <dbReference type="NCBI Taxonomy" id="2026194"/>
    <lineage>
        <taxon>Bacteria</taxon>
        <taxon>Bacillati</taxon>
        <taxon>Bacillota</taxon>
        <taxon>Bacilli</taxon>
        <taxon>Bacillales</taxon>
        <taxon>Bacillaceae</taxon>
        <taxon>Bacillus</taxon>
        <taxon>Bacillus cereus group</taxon>
    </lineage>
</organism>
<dbReference type="InterPro" id="IPR052183">
    <property type="entry name" value="IS_Transposase"/>
</dbReference>
<dbReference type="Proteomes" id="UP000182788">
    <property type="component" value="Unassembled WGS sequence"/>
</dbReference>
<reference evidence="2 3" key="1">
    <citation type="submission" date="2016-06" db="EMBL/GenBank/DDBJ databases">
        <title>First insights into the genetic diversity and population structure of in the Bacillus cereus group bacteria from diverse marine environments.</title>
        <authorList>
            <person name="Liu Y."/>
            <person name="Lai Q."/>
            <person name="Shao Z."/>
        </authorList>
    </citation>
    <scope>NUCLEOTIDE SEQUENCE [LARGE SCALE GENOMIC DNA]</scope>
    <source>
        <strain evidence="2 3">NH24A2</strain>
    </source>
</reference>